<reference evidence="2" key="2">
    <citation type="submission" date="2023-06" db="EMBL/GenBank/DDBJ databases">
        <authorList>
            <person name="Swenson N.G."/>
            <person name="Wegrzyn J.L."/>
            <person name="Mcevoy S.L."/>
        </authorList>
    </citation>
    <scope>NUCLEOTIDE SEQUENCE</scope>
    <source>
        <strain evidence="2">NS2018</strain>
        <tissue evidence="2">Leaf</tissue>
    </source>
</reference>
<dbReference type="EMBL" id="JAUESC010000001">
    <property type="protein sequence ID" value="KAK0608573.1"/>
    <property type="molecule type" value="Genomic_DNA"/>
</dbReference>
<dbReference type="AlphaFoldDB" id="A0AA39TTL4"/>
<keyword evidence="3" id="KW-1185">Reference proteome</keyword>
<evidence type="ECO:0000256" key="1">
    <source>
        <dbReference type="SAM" id="MobiDB-lite"/>
    </source>
</evidence>
<feature type="compositionally biased region" description="Pro residues" evidence="1">
    <location>
        <begin position="58"/>
        <end position="68"/>
    </location>
</feature>
<feature type="region of interest" description="Disordered" evidence="1">
    <location>
        <begin position="49"/>
        <end position="68"/>
    </location>
</feature>
<sequence length="68" mass="7735">MMMIIIMPFGNLLELHTWHPSNGRISKSVDSCVLWDSLSRDKTKAASSLVTEKARPRWPSPFLPPSIR</sequence>
<name>A0AA39TTL4_ACESA</name>
<comment type="caution">
    <text evidence="2">The sequence shown here is derived from an EMBL/GenBank/DDBJ whole genome shotgun (WGS) entry which is preliminary data.</text>
</comment>
<accession>A0AA39TTL4</accession>
<protein>
    <submittedName>
        <fullName evidence="2">Uncharacterized protein</fullName>
    </submittedName>
</protein>
<organism evidence="2 3">
    <name type="scientific">Acer saccharum</name>
    <name type="common">Sugar maple</name>
    <dbReference type="NCBI Taxonomy" id="4024"/>
    <lineage>
        <taxon>Eukaryota</taxon>
        <taxon>Viridiplantae</taxon>
        <taxon>Streptophyta</taxon>
        <taxon>Embryophyta</taxon>
        <taxon>Tracheophyta</taxon>
        <taxon>Spermatophyta</taxon>
        <taxon>Magnoliopsida</taxon>
        <taxon>eudicotyledons</taxon>
        <taxon>Gunneridae</taxon>
        <taxon>Pentapetalae</taxon>
        <taxon>rosids</taxon>
        <taxon>malvids</taxon>
        <taxon>Sapindales</taxon>
        <taxon>Sapindaceae</taxon>
        <taxon>Hippocastanoideae</taxon>
        <taxon>Acereae</taxon>
        <taxon>Acer</taxon>
    </lineage>
</organism>
<evidence type="ECO:0000313" key="2">
    <source>
        <dbReference type="EMBL" id="KAK0608573.1"/>
    </source>
</evidence>
<dbReference type="Proteomes" id="UP001168877">
    <property type="component" value="Unassembled WGS sequence"/>
</dbReference>
<proteinExistence type="predicted"/>
<reference evidence="2" key="1">
    <citation type="journal article" date="2022" name="Plant J.">
        <title>Strategies of tolerance reflected in two North American maple genomes.</title>
        <authorList>
            <person name="McEvoy S.L."/>
            <person name="Sezen U.U."/>
            <person name="Trouern-Trend A."/>
            <person name="McMahon S.M."/>
            <person name="Schaberg P.G."/>
            <person name="Yang J."/>
            <person name="Wegrzyn J.L."/>
            <person name="Swenson N.G."/>
        </authorList>
    </citation>
    <scope>NUCLEOTIDE SEQUENCE</scope>
    <source>
        <strain evidence="2">NS2018</strain>
    </source>
</reference>
<gene>
    <name evidence="2" type="ORF">LWI29_032684</name>
</gene>
<evidence type="ECO:0000313" key="3">
    <source>
        <dbReference type="Proteomes" id="UP001168877"/>
    </source>
</evidence>